<sequence>MSTNECREFLRKVKNADQDIRSMAISDLLSHLNTPTASLSKEDGEHYTGALIELLLDAQSYVQNLATECLGQIFKLIDKNTTLTTVTNICSRVAQRTSADGASALSVALRVMVSRVAESTEDKNFVTKLAHPIVSALSKSKELPADVNIDLFAALSEVVENVGSLLAVDGGPADAIQELLLDYSTHPNPNLVRRAFAVLGKFVVHVTGERSENALNTIFQRYQDSTKESDTAVLLGVLVAIARQRPACIKPVVSSIIDSELKTVNDCDTDLRVASLLAFETIVRHCSELASDRSSEIYAAAIKAAKYDPSYNYEDGDEDEMVSGSDGDDLEEEFGDEFDEDIYDDHDDTAWNIRTGGVRLLGTLAKSDLLSPVDAVAKIGSALIGGFKERVDIVRIEVLTTYTAILDTVKAQLGPEPEVTLTMKVENAAADAVVQQAPQAVSALLSSMKQYPKSTETKQLAFAVLSRIVSIRHSALDSLLTGVQPVVSSALAANDSAGALQMAATSIVRTNLKLDVLEFLRAFVTRNSMSDAADEFLFAVKDGIKSNVSSQTAQVPATTFSVAGDMLALLRLAADTGSQDASRYISWTQDMVALAISMASTNDLQLRVSVYDFIGTVLCQFGDLVDATIVDQGLSILTTWKNGTANVLALIHALAAALSASTHLRRERIVTAVPMILEQIDPVLRQNEVKVYTSALGIVKSLSSYGDLATPEANERIMLGVIGIIEKSPGSPPVVALQALASVSTQVSEEFIKQIASKLIRLLSVASVHDKPGSGALEQVYEAIGKSFPSIVEQWGSEILSSWKQSYEVFDKQRSAKNNDAILAQFPTSALANAAKSLLALFVGHYKAVGQAWTDAFLSDLLYVEPKSTTEVALTCLALRVLGYAAASGLLAQDPKVSTQLYSYIESSNDDVRNEAAFALGSYVGYCSGLLSTLFDNATTSTGVGATSKMLAIKAALDLAIATKRSVSTAEAMWTQITTYVQASEKPVSDVIAQILAIFVITFPDVYIPQLASCIASSSSTPAKISFITAFRTVLADKHFNSQCDAQVKLVLPTVLASISDADINVRRLTLLALYTLIQAKLELVEDVIPSIQPALFQQTVIDERVVREISMGPFKRKIDDGLEMRKVAYMCVQLLIRHMLSVVDGVALVDCVVRGIPDDPEVRVIVQHMVMETASAFPNNYVARLDDIGKAIKEVRDVKVHKSAVKQEVDKKEDSIKAAVSIAAKLQPLAKQAQLDSGLFATMIADMNNPSNENLYQYYKACTESPSASK</sequence>
<reference evidence="5" key="1">
    <citation type="submission" date="2022-07" db="EMBL/GenBank/DDBJ databases">
        <title>Phylogenomic reconstructions and comparative analyses of Kickxellomycotina fungi.</title>
        <authorList>
            <person name="Reynolds N.K."/>
            <person name="Stajich J.E."/>
            <person name="Barry K."/>
            <person name="Grigoriev I.V."/>
            <person name="Crous P."/>
            <person name="Smith M.E."/>
        </authorList>
    </citation>
    <scope>NUCLEOTIDE SEQUENCE</scope>
    <source>
        <strain evidence="5">RSA 476</strain>
    </source>
</reference>
<evidence type="ECO:0000259" key="4">
    <source>
        <dbReference type="Pfam" id="PF08623"/>
    </source>
</evidence>
<organism evidence="5 6">
    <name type="scientific">Coemansia aciculifera</name>
    <dbReference type="NCBI Taxonomy" id="417176"/>
    <lineage>
        <taxon>Eukaryota</taxon>
        <taxon>Fungi</taxon>
        <taxon>Fungi incertae sedis</taxon>
        <taxon>Zoopagomycota</taxon>
        <taxon>Kickxellomycotina</taxon>
        <taxon>Kickxellomycetes</taxon>
        <taxon>Kickxellales</taxon>
        <taxon>Kickxellaceae</taxon>
        <taxon>Coemansia</taxon>
    </lineage>
</organism>
<evidence type="ECO:0000256" key="3">
    <source>
        <dbReference type="ARBA" id="ARBA00022786"/>
    </source>
</evidence>
<evidence type="ECO:0000256" key="2">
    <source>
        <dbReference type="ARBA" id="ARBA00022737"/>
    </source>
</evidence>
<dbReference type="PANTHER" id="PTHR12696">
    <property type="entry name" value="TIP120"/>
    <property type="match status" value="1"/>
</dbReference>
<dbReference type="AlphaFoldDB" id="A0A9W8IPA2"/>
<name>A0A9W8IPA2_9FUNG</name>
<accession>A0A9W8IPA2</accession>
<comment type="similarity">
    <text evidence="1">Belongs to the CAND family.</text>
</comment>
<evidence type="ECO:0000313" key="5">
    <source>
        <dbReference type="EMBL" id="KAJ2862207.1"/>
    </source>
</evidence>
<dbReference type="Proteomes" id="UP001140074">
    <property type="component" value="Unassembled WGS sequence"/>
</dbReference>
<dbReference type="Gene3D" id="1.25.10.10">
    <property type="entry name" value="Leucine-rich Repeat Variant"/>
    <property type="match status" value="1"/>
</dbReference>
<protein>
    <recommendedName>
        <fullName evidence="4">TATA-binding protein interacting (TIP20) domain-containing protein</fullName>
    </recommendedName>
</protein>
<dbReference type="GO" id="GO:0010265">
    <property type="term" value="P:SCF complex assembly"/>
    <property type="evidence" value="ECO:0007669"/>
    <property type="project" value="InterPro"/>
</dbReference>
<dbReference type="Pfam" id="PF08623">
    <property type="entry name" value="TIP120"/>
    <property type="match status" value="1"/>
</dbReference>
<dbReference type="EMBL" id="JANBUY010000180">
    <property type="protein sequence ID" value="KAJ2862207.1"/>
    <property type="molecule type" value="Genomic_DNA"/>
</dbReference>
<proteinExistence type="inferred from homology"/>
<keyword evidence="2" id="KW-0677">Repeat</keyword>
<dbReference type="InterPro" id="IPR011989">
    <property type="entry name" value="ARM-like"/>
</dbReference>
<keyword evidence="3" id="KW-0833">Ubl conjugation pathway</keyword>
<dbReference type="InterPro" id="IPR013932">
    <property type="entry name" value="TATA-bd_TIP120"/>
</dbReference>
<dbReference type="InterPro" id="IPR039852">
    <property type="entry name" value="CAND1/CAND2"/>
</dbReference>
<keyword evidence="6" id="KW-1185">Reference proteome</keyword>
<dbReference type="InterPro" id="IPR016024">
    <property type="entry name" value="ARM-type_fold"/>
</dbReference>
<feature type="domain" description="TATA-binding protein interacting (TIP20)" evidence="4">
    <location>
        <begin position="1084"/>
        <end position="1235"/>
    </location>
</feature>
<gene>
    <name evidence="5" type="ORF">GGH94_004415</name>
</gene>
<evidence type="ECO:0000313" key="6">
    <source>
        <dbReference type="Proteomes" id="UP001140074"/>
    </source>
</evidence>
<comment type="caution">
    <text evidence="5">The sequence shown here is derived from an EMBL/GenBank/DDBJ whole genome shotgun (WGS) entry which is preliminary data.</text>
</comment>
<evidence type="ECO:0000256" key="1">
    <source>
        <dbReference type="ARBA" id="ARBA00007657"/>
    </source>
</evidence>
<dbReference type="SUPFAM" id="SSF48371">
    <property type="entry name" value="ARM repeat"/>
    <property type="match status" value="1"/>
</dbReference>